<feature type="transmembrane region" description="Helical" evidence="6">
    <location>
        <begin position="359"/>
        <end position="381"/>
    </location>
</feature>
<keyword evidence="8" id="KW-1185">Reference proteome</keyword>
<dbReference type="RefSeq" id="XP_026603806.1">
    <property type="nucleotide sequence ID" value="XM_026747974.1"/>
</dbReference>
<feature type="transmembrane region" description="Helical" evidence="6">
    <location>
        <begin position="402"/>
        <end position="421"/>
    </location>
</feature>
<feature type="transmembrane region" description="Helical" evidence="6">
    <location>
        <begin position="214"/>
        <end position="235"/>
    </location>
</feature>
<protein>
    <recommendedName>
        <fullName evidence="9">Major facilitator superfamily (MFS) profile domain-containing protein</fullName>
    </recommendedName>
</protein>
<comment type="subcellular location">
    <subcellularLocation>
        <location evidence="1">Membrane</location>
        <topology evidence="1">Multi-pass membrane protein</topology>
    </subcellularLocation>
</comment>
<dbReference type="PANTHER" id="PTHR23502:SF139">
    <property type="entry name" value="MAJOR FACILITATOR SUPERFAMILY (MFS) PROFILE DOMAIN-CONTAINING PROTEIN-RELATED"/>
    <property type="match status" value="1"/>
</dbReference>
<dbReference type="OrthoDB" id="268400at2759"/>
<keyword evidence="2 6" id="KW-0812">Transmembrane</keyword>
<feature type="transmembrane region" description="Helical" evidence="6">
    <location>
        <begin position="57"/>
        <end position="78"/>
    </location>
</feature>
<comment type="caution">
    <text evidence="7">The sequence shown here is derived from an EMBL/GenBank/DDBJ whole genome shotgun (WGS) entry which is preliminary data.</text>
</comment>
<evidence type="ECO:0000256" key="3">
    <source>
        <dbReference type="ARBA" id="ARBA00022989"/>
    </source>
</evidence>
<evidence type="ECO:0000256" key="2">
    <source>
        <dbReference type="ARBA" id="ARBA00022692"/>
    </source>
</evidence>
<dbReference type="PANTHER" id="PTHR23502">
    <property type="entry name" value="MAJOR FACILITATOR SUPERFAMILY"/>
    <property type="match status" value="1"/>
</dbReference>
<feature type="transmembrane region" description="Helical" evidence="6">
    <location>
        <begin position="496"/>
        <end position="517"/>
    </location>
</feature>
<name>A0A3D8RYK5_9EURO</name>
<dbReference type="AlphaFoldDB" id="A0A3D8RYK5"/>
<feature type="transmembrane region" description="Helical" evidence="6">
    <location>
        <begin position="323"/>
        <end position="347"/>
    </location>
</feature>
<keyword evidence="3 6" id="KW-1133">Transmembrane helix</keyword>
<dbReference type="STRING" id="1810919.A0A3D8RYK5"/>
<dbReference type="InterPro" id="IPR036259">
    <property type="entry name" value="MFS_trans_sf"/>
</dbReference>
<feature type="region of interest" description="Disordered" evidence="5">
    <location>
        <begin position="924"/>
        <end position="965"/>
    </location>
</feature>
<dbReference type="GeneID" id="38116328"/>
<gene>
    <name evidence="7" type="ORF">DSM5745_05958</name>
</gene>
<dbReference type="EMBL" id="PVWQ01000006">
    <property type="protein sequence ID" value="RDW79106.1"/>
    <property type="molecule type" value="Genomic_DNA"/>
</dbReference>
<sequence length="1038" mass="114371">MEEKAVIELAENLEAGKPGVEHGHVLVDSDGQVQRLPVPSKDPNDPLNYTKWEKTGIIVSCCWFSAMSLSLVGGLGAILDVLFQLYIPDGHSANDVVWLTTFPSLFVGVGNFLVLPLAMLYGRRFTTLASTAVLLAATIGCAACNTWEQHLGLRILQGLAAGVTESVLPLMLAEVTFVHQHGVVYGMYWAAQSAITACLNLASSYEVAALGWRWYYWVFAITIAVGLLLAFFFGFETSYKRSSQFVHGRMVLTDQFGVTRMLSVDETRDYLETHDHPDVSEELRPKKTYLQMLVPWSSSTESPLTLIPRTTLQIFEAFMSPGILYATLVASVVLGASIGMSLSYNTVLQYNYHWPAKSIGLINLGGVFGGFGGMLYAGFFGDKFIVWMARRNAGIHTPEHRLPLLILPGILGVVALLLYGFTADGSATWGGPYMGWTLFQITFVSVLILSTSFAAEAWEKNPGPAIVAVVGVKNIVAFALSYGINPMTEMYDYPVAMGILAAIVGGVFLLGVPVYFLNPRVTANWLLFSGDGGWTRRSEDARRIESQPASSCPHAPIMKIGGDTNMPYPTAELMRSICLYGPLNENKKNNSRTCLVATNTMLYIKTTLLNLDAPSDHYKPLRPYLQLIDQSISNIRTVGVFRGLRGTPGNRARKASIRIVSPGTRVLSPRLQRSENHLAARATFPAKMSTLHPYYPLGVVIPNYVPNELSTPSLLAIFATAVTVVFSVTTVLAKTVNPRISQPELAKTLWFALCASPQILQFHRDCPNPKQRMHNRRLHSLHPRRLLRAPLPNTRLIPAPARPAVERVLPLRLALSYPELVRHAHGVHHRGVLGPAVVRTRLVYCHRTPGPSSAADCRLAGPVVWRCAVLWDLVRAIRDVFVEVKGMKAGRVNPHSPPSCLGHPFITPASPLLSHLISTSCLISSSGTPPVPFTRRSSANPKDRNTKMSQDTKLPHPPPKSYPPPPPAYDLHYDYDYEAQQRHLPIQKGPLRTWGDTKREWRHGSKSRVFKYYLGYALGGFIIGAIIGVLIGVISRYT</sequence>
<dbReference type="Gene3D" id="1.20.1250.20">
    <property type="entry name" value="MFS general substrate transporter like domains"/>
    <property type="match status" value="1"/>
</dbReference>
<evidence type="ECO:0000256" key="6">
    <source>
        <dbReference type="SAM" id="Phobius"/>
    </source>
</evidence>
<feature type="transmembrane region" description="Helical" evidence="6">
    <location>
        <begin position="1012"/>
        <end position="1034"/>
    </location>
</feature>
<dbReference type="Proteomes" id="UP000256690">
    <property type="component" value="Unassembled WGS sequence"/>
</dbReference>
<dbReference type="SUPFAM" id="SSF103473">
    <property type="entry name" value="MFS general substrate transporter"/>
    <property type="match status" value="1"/>
</dbReference>
<evidence type="ECO:0000256" key="5">
    <source>
        <dbReference type="SAM" id="MobiDB-lite"/>
    </source>
</evidence>
<proteinExistence type="predicted"/>
<dbReference type="InterPro" id="IPR011701">
    <property type="entry name" value="MFS"/>
</dbReference>
<accession>A0A3D8RYK5</accession>
<feature type="transmembrane region" description="Helical" evidence="6">
    <location>
        <begin position="433"/>
        <end position="453"/>
    </location>
</feature>
<feature type="transmembrane region" description="Helical" evidence="6">
    <location>
        <begin position="98"/>
        <end position="121"/>
    </location>
</feature>
<organism evidence="7 8">
    <name type="scientific">Aspergillus mulundensis</name>
    <dbReference type="NCBI Taxonomy" id="1810919"/>
    <lineage>
        <taxon>Eukaryota</taxon>
        <taxon>Fungi</taxon>
        <taxon>Dikarya</taxon>
        <taxon>Ascomycota</taxon>
        <taxon>Pezizomycotina</taxon>
        <taxon>Eurotiomycetes</taxon>
        <taxon>Eurotiomycetidae</taxon>
        <taxon>Eurotiales</taxon>
        <taxon>Aspergillaceae</taxon>
        <taxon>Aspergillus</taxon>
        <taxon>Aspergillus subgen. Nidulantes</taxon>
    </lineage>
</organism>
<dbReference type="Pfam" id="PF07690">
    <property type="entry name" value="MFS_1"/>
    <property type="match status" value="1"/>
</dbReference>
<evidence type="ECO:0000256" key="1">
    <source>
        <dbReference type="ARBA" id="ARBA00004141"/>
    </source>
</evidence>
<evidence type="ECO:0000313" key="7">
    <source>
        <dbReference type="EMBL" id="RDW79106.1"/>
    </source>
</evidence>
<reference evidence="7 8" key="1">
    <citation type="journal article" date="2018" name="IMA Fungus">
        <title>IMA Genome-F 9: Draft genome sequence of Annulohypoxylon stygium, Aspergillus mulundensis, Berkeleyomyces basicola (syn. Thielaviopsis basicola), Ceratocystis smalleyi, two Cercospora beticola strains, Coleophoma cylindrospora, Fusarium fracticaudum, Phialophora cf. hyalina, and Morchella septimelata.</title>
        <authorList>
            <person name="Wingfield B.D."/>
            <person name="Bills G.F."/>
            <person name="Dong Y."/>
            <person name="Huang W."/>
            <person name="Nel W.J."/>
            <person name="Swalarsk-Parry B.S."/>
            <person name="Vaghefi N."/>
            <person name="Wilken P.M."/>
            <person name="An Z."/>
            <person name="de Beer Z.W."/>
            <person name="De Vos L."/>
            <person name="Chen L."/>
            <person name="Duong T.A."/>
            <person name="Gao Y."/>
            <person name="Hammerbacher A."/>
            <person name="Kikkert J.R."/>
            <person name="Li Y."/>
            <person name="Li H."/>
            <person name="Li K."/>
            <person name="Li Q."/>
            <person name="Liu X."/>
            <person name="Ma X."/>
            <person name="Naidoo K."/>
            <person name="Pethybridge S.J."/>
            <person name="Sun J."/>
            <person name="Steenkamp E.T."/>
            <person name="van der Nest M.A."/>
            <person name="van Wyk S."/>
            <person name="Wingfield M.J."/>
            <person name="Xiong C."/>
            <person name="Yue Q."/>
            <person name="Zhang X."/>
        </authorList>
    </citation>
    <scope>NUCLEOTIDE SEQUENCE [LARGE SCALE GENOMIC DNA]</scope>
    <source>
        <strain evidence="7 8">DSM 5745</strain>
    </source>
</reference>
<dbReference type="GO" id="GO:0005886">
    <property type="term" value="C:plasma membrane"/>
    <property type="evidence" value="ECO:0007669"/>
    <property type="project" value="TreeGrafter"/>
</dbReference>
<evidence type="ECO:0000313" key="8">
    <source>
        <dbReference type="Proteomes" id="UP000256690"/>
    </source>
</evidence>
<feature type="compositionally biased region" description="Pro residues" evidence="5">
    <location>
        <begin position="955"/>
        <end position="965"/>
    </location>
</feature>
<dbReference type="GO" id="GO:0022857">
    <property type="term" value="F:transmembrane transporter activity"/>
    <property type="evidence" value="ECO:0007669"/>
    <property type="project" value="InterPro"/>
</dbReference>
<feature type="transmembrane region" description="Helical" evidence="6">
    <location>
        <begin position="465"/>
        <end position="484"/>
    </location>
</feature>
<evidence type="ECO:0000256" key="4">
    <source>
        <dbReference type="ARBA" id="ARBA00023136"/>
    </source>
</evidence>
<evidence type="ECO:0008006" key="9">
    <source>
        <dbReference type="Google" id="ProtNLM"/>
    </source>
</evidence>
<feature type="transmembrane region" description="Helical" evidence="6">
    <location>
        <begin position="185"/>
        <end position="202"/>
    </location>
</feature>
<keyword evidence="4 6" id="KW-0472">Membrane</keyword>